<sequence length="53" mass="6178">MLAGAVFLVFETDPMDRKVSQYNDKPSGGPVFVDMLFWWGFRIFLSARKYTEI</sequence>
<reference evidence="1 2" key="2">
    <citation type="journal article" date="2012" name="BMC Genomics">
        <title>The genome of Pelobacter carbinolicus reveals surprising metabolic capabilities and physiological features.</title>
        <authorList>
            <person name="Aklujkar M."/>
            <person name="Haveman S.A."/>
            <person name="Didonato R.Jr."/>
            <person name="Chertkov O."/>
            <person name="Han C.S."/>
            <person name="Land M.L."/>
            <person name="Brown P."/>
            <person name="Lovley D.R."/>
        </authorList>
    </citation>
    <scope>NUCLEOTIDE SEQUENCE [LARGE SCALE GENOMIC DNA]</scope>
    <source>
        <strain evidence="2">DSM 2380 / NBRC 103641 / GraBd1</strain>
    </source>
</reference>
<dbReference type="AlphaFoldDB" id="Q3A4E6"/>
<evidence type="ECO:0000313" key="1">
    <source>
        <dbReference type="EMBL" id="ABA88761.2"/>
    </source>
</evidence>
<keyword evidence="2" id="KW-1185">Reference proteome</keyword>
<evidence type="ECO:0000313" key="2">
    <source>
        <dbReference type="Proteomes" id="UP000002534"/>
    </source>
</evidence>
<dbReference type="Proteomes" id="UP000002534">
    <property type="component" value="Chromosome"/>
</dbReference>
<gene>
    <name evidence="1" type="ordered locus">Pcar_1515</name>
</gene>
<dbReference type="KEGG" id="pca:Pcar_1515"/>
<proteinExistence type="predicted"/>
<name>Q3A4E6_SYNC1</name>
<dbReference type="EMBL" id="CP000142">
    <property type="protein sequence ID" value="ABA88761.2"/>
    <property type="molecule type" value="Genomic_DNA"/>
</dbReference>
<accession>Q3A4E6</accession>
<protein>
    <submittedName>
        <fullName evidence="1">Uncharacterized protein</fullName>
    </submittedName>
</protein>
<organism evidence="1 2">
    <name type="scientific">Syntrophotalea carbinolica (strain DSM 2380 / NBRC 103641 / GraBd1)</name>
    <name type="common">Pelobacter carbinolicus</name>
    <dbReference type="NCBI Taxonomy" id="338963"/>
    <lineage>
        <taxon>Bacteria</taxon>
        <taxon>Pseudomonadati</taxon>
        <taxon>Thermodesulfobacteriota</taxon>
        <taxon>Desulfuromonadia</taxon>
        <taxon>Desulfuromonadales</taxon>
        <taxon>Syntrophotaleaceae</taxon>
        <taxon>Syntrophotalea</taxon>
    </lineage>
</organism>
<dbReference type="HOGENOM" id="CLU_3064475_0_0_7"/>
<reference evidence="2" key="1">
    <citation type="submission" date="2005-10" db="EMBL/GenBank/DDBJ databases">
        <title>Complete sequence of Pelobacter carbinolicus DSM 2380.</title>
        <authorList>
            <person name="Copeland A."/>
            <person name="Lucas S."/>
            <person name="Lapidus A."/>
            <person name="Barry K."/>
            <person name="Detter J.C."/>
            <person name="Glavina T."/>
            <person name="Hammon N."/>
            <person name="Israni S."/>
            <person name="Pitluck S."/>
            <person name="Chertkov O."/>
            <person name="Schmutz J."/>
            <person name="Larimer F."/>
            <person name="Land M."/>
            <person name="Kyrpides N."/>
            <person name="Ivanova N."/>
            <person name="Richardson P."/>
        </authorList>
    </citation>
    <scope>NUCLEOTIDE SEQUENCE [LARGE SCALE GENOMIC DNA]</scope>
    <source>
        <strain evidence="2">DSM 2380 / NBRC 103641 / GraBd1</strain>
    </source>
</reference>